<accession>A0A087TXF8</accession>
<gene>
    <name evidence="2" type="ORF">X975_25859</name>
</gene>
<dbReference type="PANTHER" id="PTHR33327">
    <property type="entry name" value="ENDONUCLEASE"/>
    <property type="match status" value="1"/>
</dbReference>
<dbReference type="STRING" id="407821.A0A087TXF8"/>
<evidence type="ECO:0000313" key="2">
    <source>
        <dbReference type="EMBL" id="KFM69797.1"/>
    </source>
</evidence>
<protein>
    <recommendedName>
        <fullName evidence="1">DUF7041 domain-containing protein</fullName>
    </recommendedName>
</protein>
<sequence length="143" mass="16424">MPDDIPPEPQITRVAVKPPPFWKNNPSLWFAQIEAQFSIARNSEDSTKFNHVVAAIESDILNSVHDLILKPPDCDKYSKLKQRLIEIYSESESSKIRTLLQGLELGDQRPSYLLSRMRDLAGSHFSDDLLKSLWLSRLLITYK</sequence>
<dbReference type="Pfam" id="PF23055">
    <property type="entry name" value="DUF7041"/>
    <property type="match status" value="1"/>
</dbReference>
<organism evidence="2 3">
    <name type="scientific">Stegodyphus mimosarum</name>
    <name type="common">African social velvet spider</name>
    <dbReference type="NCBI Taxonomy" id="407821"/>
    <lineage>
        <taxon>Eukaryota</taxon>
        <taxon>Metazoa</taxon>
        <taxon>Ecdysozoa</taxon>
        <taxon>Arthropoda</taxon>
        <taxon>Chelicerata</taxon>
        <taxon>Arachnida</taxon>
        <taxon>Araneae</taxon>
        <taxon>Araneomorphae</taxon>
        <taxon>Entelegynae</taxon>
        <taxon>Eresoidea</taxon>
        <taxon>Eresidae</taxon>
        <taxon>Stegodyphus</taxon>
    </lineage>
</organism>
<proteinExistence type="predicted"/>
<dbReference type="Proteomes" id="UP000054359">
    <property type="component" value="Unassembled WGS sequence"/>
</dbReference>
<feature type="domain" description="DUF7041" evidence="1">
    <location>
        <begin position="19"/>
        <end position="101"/>
    </location>
</feature>
<dbReference type="OMA" id="AAFHEYF"/>
<name>A0A087TXF8_STEMI</name>
<dbReference type="AlphaFoldDB" id="A0A087TXF8"/>
<dbReference type="EMBL" id="KK117196">
    <property type="protein sequence ID" value="KFM69797.1"/>
    <property type="molecule type" value="Genomic_DNA"/>
</dbReference>
<dbReference type="PANTHER" id="PTHR33327:SF3">
    <property type="entry name" value="RNA-DIRECTED DNA POLYMERASE"/>
    <property type="match status" value="1"/>
</dbReference>
<dbReference type="InterPro" id="IPR055469">
    <property type="entry name" value="DUF7041"/>
</dbReference>
<dbReference type="OrthoDB" id="6431310at2759"/>
<evidence type="ECO:0000313" key="3">
    <source>
        <dbReference type="Proteomes" id="UP000054359"/>
    </source>
</evidence>
<evidence type="ECO:0000259" key="1">
    <source>
        <dbReference type="Pfam" id="PF23055"/>
    </source>
</evidence>
<reference evidence="2 3" key="1">
    <citation type="submission" date="2013-11" db="EMBL/GenBank/DDBJ databases">
        <title>Genome sequencing of Stegodyphus mimosarum.</title>
        <authorList>
            <person name="Bechsgaard J."/>
        </authorList>
    </citation>
    <scope>NUCLEOTIDE SEQUENCE [LARGE SCALE GENOMIC DNA]</scope>
</reference>
<keyword evidence="3" id="KW-1185">Reference proteome</keyword>
<feature type="non-terminal residue" evidence="2">
    <location>
        <position position="143"/>
    </location>
</feature>